<accession>A0AAN7KMX9</accession>
<dbReference type="AlphaFoldDB" id="A0AAN7KMX9"/>
<evidence type="ECO:0000313" key="1">
    <source>
        <dbReference type="EMBL" id="KAK4769647.1"/>
    </source>
</evidence>
<gene>
    <name evidence="1" type="ORF">SAY86_027797</name>
</gene>
<dbReference type="Proteomes" id="UP001346149">
    <property type="component" value="Unassembled WGS sequence"/>
</dbReference>
<dbReference type="EMBL" id="JAXQNO010000021">
    <property type="protein sequence ID" value="KAK4769647.1"/>
    <property type="molecule type" value="Genomic_DNA"/>
</dbReference>
<comment type="caution">
    <text evidence="1">The sequence shown here is derived from an EMBL/GenBank/DDBJ whole genome shotgun (WGS) entry which is preliminary data.</text>
</comment>
<evidence type="ECO:0000313" key="2">
    <source>
        <dbReference type="Proteomes" id="UP001346149"/>
    </source>
</evidence>
<reference evidence="1 2" key="1">
    <citation type="journal article" date="2023" name="Hortic Res">
        <title>Pangenome of water caltrop reveals structural variations and asymmetric subgenome divergence after allopolyploidization.</title>
        <authorList>
            <person name="Zhang X."/>
            <person name="Chen Y."/>
            <person name="Wang L."/>
            <person name="Yuan Y."/>
            <person name="Fang M."/>
            <person name="Shi L."/>
            <person name="Lu R."/>
            <person name="Comes H.P."/>
            <person name="Ma Y."/>
            <person name="Chen Y."/>
            <person name="Huang G."/>
            <person name="Zhou Y."/>
            <person name="Zheng Z."/>
            <person name="Qiu Y."/>
        </authorList>
    </citation>
    <scope>NUCLEOTIDE SEQUENCE [LARGE SCALE GENOMIC DNA]</scope>
    <source>
        <strain evidence="1">F231</strain>
    </source>
</reference>
<proteinExistence type="predicted"/>
<name>A0AAN7KMX9_TRANT</name>
<keyword evidence="2" id="KW-1185">Reference proteome</keyword>
<protein>
    <submittedName>
        <fullName evidence="1">Uncharacterized protein</fullName>
    </submittedName>
</protein>
<organism evidence="1 2">
    <name type="scientific">Trapa natans</name>
    <name type="common">Water chestnut</name>
    <dbReference type="NCBI Taxonomy" id="22666"/>
    <lineage>
        <taxon>Eukaryota</taxon>
        <taxon>Viridiplantae</taxon>
        <taxon>Streptophyta</taxon>
        <taxon>Embryophyta</taxon>
        <taxon>Tracheophyta</taxon>
        <taxon>Spermatophyta</taxon>
        <taxon>Magnoliopsida</taxon>
        <taxon>eudicotyledons</taxon>
        <taxon>Gunneridae</taxon>
        <taxon>Pentapetalae</taxon>
        <taxon>rosids</taxon>
        <taxon>malvids</taxon>
        <taxon>Myrtales</taxon>
        <taxon>Lythraceae</taxon>
        <taxon>Trapa</taxon>
    </lineage>
</organism>
<sequence>MTIYGRKARGMSMRFPRVNEDDCMCMPKEQMENSIYGVEEDLLRDHYHMMTRKLNTFECEDLEDCDGLINEQNVNNIYGSGFHIDEKEIIVMTCHRGVFQRGFASKERISVKNGLEYLSEYPVRYGKYRSKCRGKCTDMIPKSVHMKGFQSNHYIGKITGFYKNQNIVNANEGYFEDNLEDDSDEFKKLTKEAFLKFSKEFCTTEDFVKHAFMARRAQLRANHLGQSVSLWDGILTFKKTCLQCLQECCMRKKP</sequence>